<protein>
    <submittedName>
        <fullName evidence="2">Peroxide stress protein YaaA</fullName>
    </submittedName>
</protein>
<evidence type="ECO:0000256" key="1">
    <source>
        <dbReference type="SAM" id="MobiDB-lite"/>
    </source>
</evidence>
<dbReference type="Pfam" id="PF03883">
    <property type="entry name" value="H2O2_YaaD"/>
    <property type="match status" value="1"/>
</dbReference>
<keyword evidence="3" id="KW-1185">Reference proteome</keyword>
<comment type="caution">
    <text evidence="2">The sequence shown here is derived from an EMBL/GenBank/DDBJ whole genome shotgun (WGS) entry which is preliminary data.</text>
</comment>
<dbReference type="RefSeq" id="WP_163472100.1">
    <property type="nucleotide sequence ID" value="NZ_JAAGWZ010000001.1"/>
</dbReference>
<proteinExistence type="predicted"/>
<dbReference type="GO" id="GO:0005829">
    <property type="term" value="C:cytosol"/>
    <property type="evidence" value="ECO:0007669"/>
    <property type="project" value="TreeGrafter"/>
</dbReference>
<name>A0A7C9PLR6_9MICO</name>
<organism evidence="2 3">
    <name type="scientific">Galbitalea soli</name>
    <dbReference type="NCBI Taxonomy" id="1268042"/>
    <lineage>
        <taxon>Bacteria</taxon>
        <taxon>Bacillati</taxon>
        <taxon>Actinomycetota</taxon>
        <taxon>Actinomycetes</taxon>
        <taxon>Micrococcales</taxon>
        <taxon>Microbacteriaceae</taxon>
        <taxon>Galbitalea</taxon>
    </lineage>
</organism>
<dbReference type="Proteomes" id="UP000479756">
    <property type="component" value="Unassembled WGS sequence"/>
</dbReference>
<dbReference type="PANTHER" id="PTHR30283:SF4">
    <property type="entry name" value="PEROXIDE STRESS RESISTANCE PROTEIN YAAA"/>
    <property type="match status" value="1"/>
</dbReference>
<dbReference type="InterPro" id="IPR005583">
    <property type="entry name" value="YaaA"/>
</dbReference>
<dbReference type="PANTHER" id="PTHR30283">
    <property type="entry name" value="PEROXIDE STRESS RESPONSE PROTEIN YAAA"/>
    <property type="match status" value="1"/>
</dbReference>
<dbReference type="AlphaFoldDB" id="A0A7C9PLR6"/>
<dbReference type="EMBL" id="JAAGWZ010000001">
    <property type="protein sequence ID" value="NEM90454.1"/>
    <property type="molecule type" value="Genomic_DNA"/>
</dbReference>
<dbReference type="GO" id="GO:0033194">
    <property type="term" value="P:response to hydroperoxide"/>
    <property type="evidence" value="ECO:0007669"/>
    <property type="project" value="TreeGrafter"/>
</dbReference>
<gene>
    <name evidence="2" type="ORF">G3T37_03690</name>
</gene>
<evidence type="ECO:0000313" key="3">
    <source>
        <dbReference type="Proteomes" id="UP000479756"/>
    </source>
</evidence>
<feature type="region of interest" description="Disordered" evidence="1">
    <location>
        <begin position="1"/>
        <end position="20"/>
    </location>
</feature>
<evidence type="ECO:0000313" key="2">
    <source>
        <dbReference type="EMBL" id="NEM90454.1"/>
    </source>
</evidence>
<reference evidence="2 3" key="1">
    <citation type="journal article" date="2014" name="Int. J. Syst. Evol. Microbiol.">
        <title>Description of Galbitalea soli gen. nov., sp. nov., and Frondihabitans sucicola sp. nov.</title>
        <authorList>
            <person name="Kim S.J."/>
            <person name="Lim J.M."/>
            <person name="Ahn J.H."/>
            <person name="Weon H.Y."/>
            <person name="Hamada M."/>
            <person name="Suzuki K."/>
            <person name="Ahn T.Y."/>
            <person name="Kwon S.W."/>
        </authorList>
    </citation>
    <scope>NUCLEOTIDE SEQUENCE [LARGE SCALE GENOMIC DNA]</scope>
    <source>
        <strain evidence="2 3">NBRC 108727</strain>
    </source>
</reference>
<accession>A0A7C9PLR6</accession>
<sequence>MLVILPPSETKRDGGHDGTTLSLDELSFPELTRARRAALAGLRRTSSSVSRAMAALRLGPTQRAEVERNRQVTSSPLMPAIDRYTGVLYDALDSATLPEAARAWLFQHVVIHSALFGLTRAGDEIPAYRLSHDSRLDGVALRALWREPIGRVLAGEGGVILDLRSEGYVELGPAPARAHSVFTRVLTVDDSGARRALNHFNKTAKGELVRALAVAGRNFGTVEELVEWAAESGIELARGPEGEVHLVV</sequence>